<proteinExistence type="predicted"/>
<protein>
    <submittedName>
        <fullName evidence="1">Uncharacterized protein</fullName>
    </submittedName>
</protein>
<dbReference type="InterPro" id="IPR053847">
    <property type="entry name" value="DUF6928"/>
</dbReference>
<sequence>MVRDVGERTGILAFGDDIPARLRSRPVADIDRTKEFVEMIHPGYLVEPIGGTALRYATYPPDDVVFASSSADLDIICDRRLTFDNPATLPEHLQRIGSGRRIATLGTHSVVDWLSCAAWSDGVLVRSLTVSPDGGIIENIGEPLPFETPYWAGEHPVVSTGEDPYPLPFHPLDLGQAAQRHLFGFVTEGPSHPDDVPTGEVHLLGFRVTDPTGEEKEKREFMAQMLREILGQPPV</sequence>
<comment type="caution">
    <text evidence="1">The sequence shown here is derived from an EMBL/GenBank/DDBJ whole genome shotgun (WGS) entry which is preliminary data.</text>
</comment>
<name>A0A919K121_9ACTN</name>
<evidence type="ECO:0000313" key="1">
    <source>
        <dbReference type="EMBL" id="GIE94661.1"/>
    </source>
</evidence>
<dbReference type="Pfam" id="PF21997">
    <property type="entry name" value="DUF6928"/>
    <property type="match status" value="1"/>
</dbReference>
<dbReference type="EMBL" id="BOMV01000016">
    <property type="protein sequence ID" value="GIE94661.1"/>
    <property type="molecule type" value="Genomic_DNA"/>
</dbReference>
<accession>A0A919K121</accession>
<gene>
    <name evidence="1" type="ORF">Ari01nite_21260</name>
</gene>
<reference evidence="1" key="1">
    <citation type="submission" date="2021-01" db="EMBL/GenBank/DDBJ databases">
        <title>Whole genome shotgun sequence of Actinoplanes rishiriensis NBRC 108556.</title>
        <authorList>
            <person name="Komaki H."/>
            <person name="Tamura T."/>
        </authorList>
    </citation>
    <scope>NUCLEOTIDE SEQUENCE</scope>
    <source>
        <strain evidence="1">NBRC 108556</strain>
    </source>
</reference>
<keyword evidence="2" id="KW-1185">Reference proteome</keyword>
<dbReference type="Proteomes" id="UP000636960">
    <property type="component" value="Unassembled WGS sequence"/>
</dbReference>
<dbReference type="AlphaFoldDB" id="A0A919K121"/>
<organism evidence="1 2">
    <name type="scientific">Paractinoplanes rishiriensis</name>
    <dbReference type="NCBI Taxonomy" id="1050105"/>
    <lineage>
        <taxon>Bacteria</taxon>
        <taxon>Bacillati</taxon>
        <taxon>Actinomycetota</taxon>
        <taxon>Actinomycetes</taxon>
        <taxon>Micromonosporales</taxon>
        <taxon>Micromonosporaceae</taxon>
        <taxon>Paractinoplanes</taxon>
    </lineage>
</organism>
<evidence type="ECO:0000313" key="2">
    <source>
        <dbReference type="Proteomes" id="UP000636960"/>
    </source>
</evidence>